<proteinExistence type="predicted"/>
<evidence type="ECO:0000313" key="2">
    <source>
        <dbReference type="Proteomes" id="UP000189935"/>
    </source>
</evidence>
<sequence length="69" mass="7405">MNGNIFSSKGVHVGVVTGDAVFGLKGQKLYDLKGSNIYKLNGDLVGHLSDARGKEKRLDKATDKLFPEG</sequence>
<dbReference type="Proteomes" id="UP000189935">
    <property type="component" value="Chromosome I"/>
</dbReference>
<gene>
    <name evidence="1" type="ORF">SAMN05444159_6542</name>
</gene>
<reference evidence="1 2" key="1">
    <citation type="submission" date="2016-11" db="EMBL/GenBank/DDBJ databases">
        <authorList>
            <person name="Jaros S."/>
            <person name="Januszkiewicz K."/>
            <person name="Wedrychowicz H."/>
        </authorList>
    </citation>
    <scope>NUCLEOTIDE SEQUENCE [LARGE SCALE GENOMIC DNA]</scope>
    <source>
        <strain evidence="1 2">GAS499</strain>
    </source>
</reference>
<dbReference type="OrthoDB" id="8241643at2"/>
<dbReference type="AlphaFoldDB" id="A0A1M7CMW8"/>
<accession>A0A1M7CMW8</accession>
<evidence type="ECO:0000313" key="1">
    <source>
        <dbReference type="EMBL" id="SHL68574.1"/>
    </source>
</evidence>
<protein>
    <submittedName>
        <fullName evidence="1">Uncharacterized protein</fullName>
    </submittedName>
</protein>
<name>A0A1M7CMW8_9BRAD</name>
<dbReference type="EMBL" id="LT670844">
    <property type="protein sequence ID" value="SHL68574.1"/>
    <property type="molecule type" value="Genomic_DNA"/>
</dbReference>
<dbReference type="RefSeq" id="WP_079543707.1">
    <property type="nucleotide sequence ID" value="NZ_LT670844.1"/>
</dbReference>
<organism evidence="1 2">
    <name type="scientific">Bradyrhizobium lablabi</name>
    <dbReference type="NCBI Taxonomy" id="722472"/>
    <lineage>
        <taxon>Bacteria</taxon>
        <taxon>Pseudomonadati</taxon>
        <taxon>Pseudomonadota</taxon>
        <taxon>Alphaproteobacteria</taxon>
        <taxon>Hyphomicrobiales</taxon>
        <taxon>Nitrobacteraceae</taxon>
        <taxon>Bradyrhizobium</taxon>
    </lineage>
</organism>